<keyword evidence="1" id="KW-0472">Membrane</keyword>
<keyword evidence="4" id="KW-1185">Reference proteome</keyword>
<evidence type="ECO:0000313" key="4">
    <source>
        <dbReference type="Proteomes" id="UP000095412"/>
    </source>
</evidence>
<dbReference type="Proteomes" id="UP000095412">
    <property type="component" value="Unassembled WGS sequence"/>
</dbReference>
<reference evidence="3 4" key="2">
    <citation type="submission" date="2016-09" db="EMBL/GenBank/DDBJ databases">
        <authorList>
            <consortium name="Pathogen Informatics"/>
            <person name="Sun Q."/>
            <person name="Inoue M."/>
        </authorList>
    </citation>
    <scope>NUCLEOTIDE SEQUENCE [LARGE SCALE GENOMIC DNA]</scope>
    <source>
        <strain evidence="3 4">82C</strain>
    </source>
</reference>
<sequence length="81" mass="8439">MSTETTVTVDDPIVFGIPLILFVDGSKVTPSGSPETVLVTVVPLLSVAIIIMSSIGLNTSFVWFAIGVTFGAVVSTILIEN</sequence>
<keyword evidence="1" id="KW-1133">Transmembrane helix</keyword>
<name>A0A1D4K179_9STAP</name>
<gene>
    <name evidence="2" type="ORF">SAMEA2297795_00958</name>
    <name evidence="3" type="ORF">SAMEA2297796_01245</name>
</gene>
<proteinExistence type="predicted"/>
<organism evidence="2 5">
    <name type="scientific">Staphylococcus caeli</name>
    <dbReference type="NCBI Taxonomy" id="2201815"/>
    <lineage>
        <taxon>Bacteria</taxon>
        <taxon>Bacillati</taxon>
        <taxon>Bacillota</taxon>
        <taxon>Bacilli</taxon>
        <taxon>Bacillales</taxon>
        <taxon>Staphylococcaceae</taxon>
        <taxon>Staphylococcus</taxon>
    </lineage>
</organism>
<feature type="transmembrane region" description="Helical" evidence="1">
    <location>
        <begin position="36"/>
        <end position="55"/>
    </location>
</feature>
<dbReference type="AlphaFoldDB" id="A0A1D4K179"/>
<accession>A0A1D4K179</accession>
<feature type="transmembrane region" description="Helical" evidence="1">
    <location>
        <begin position="61"/>
        <end position="79"/>
    </location>
</feature>
<evidence type="ECO:0000313" key="2">
    <source>
        <dbReference type="EMBL" id="SCS67644.1"/>
    </source>
</evidence>
<dbReference type="EMBL" id="FMPI01000007">
    <property type="protein sequence ID" value="SCS85220.1"/>
    <property type="molecule type" value="Genomic_DNA"/>
</dbReference>
<reference evidence="2 5" key="1">
    <citation type="submission" date="2016-09" db="EMBL/GenBank/DDBJ databases">
        <authorList>
            <consortium name="Pathogen Informatics"/>
        </authorList>
    </citation>
    <scope>NUCLEOTIDE SEQUENCE [LARGE SCALE GENOMIC DNA]</scope>
    <source>
        <strain evidence="2 5">82B</strain>
    </source>
</reference>
<evidence type="ECO:0000256" key="1">
    <source>
        <dbReference type="SAM" id="Phobius"/>
    </source>
</evidence>
<keyword evidence="1" id="KW-0812">Transmembrane</keyword>
<protein>
    <submittedName>
        <fullName evidence="2">Uncharacterized protein</fullName>
    </submittedName>
</protein>
<dbReference type="Proteomes" id="UP000095768">
    <property type="component" value="Unassembled WGS sequence"/>
</dbReference>
<evidence type="ECO:0000313" key="5">
    <source>
        <dbReference type="Proteomes" id="UP000095768"/>
    </source>
</evidence>
<evidence type="ECO:0000313" key="3">
    <source>
        <dbReference type="EMBL" id="SCS85220.1"/>
    </source>
</evidence>
<dbReference type="EMBL" id="FMPG01000002">
    <property type="protein sequence ID" value="SCS67644.1"/>
    <property type="molecule type" value="Genomic_DNA"/>
</dbReference>